<organism evidence="2 3">
    <name type="scientific">Punica granatum</name>
    <name type="common">Pomegranate</name>
    <dbReference type="NCBI Taxonomy" id="22663"/>
    <lineage>
        <taxon>Eukaryota</taxon>
        <taxon>Viridiplantae</taxon>
        <taxon>Streptophyta</taxon>
        <taxon>Embryophyta</taxon>
        <taxon>Tracheophyta</taxon>
        <taxon>Spermatophyta</taxon>
        <taxon>Magnoliopsida</taxon>
        <taxon>eudicotyledons</taxon>
        <taxon>Gunneridae</taxon>
        <taxon>Pentapetalae</taxon>
        <taxon>rosids</taxon>
        <taxon>malvids</taxon>
        <taxon>Myrtales</taxon>
        <taxon>Lythraceae</taxon>
        <taxon>Punica</taxon>
    </lineage>
</organism>
<dbReference type="AlphaFoldDB" id="A0A2I0HJH4"/>
<comment type="caution">
    <text evidence="2">The sequence shown here is derived from an EMBL/GenBank/DDBJ whole genome shotgun (WGS) entry which is preliminary data.</text>
</comment>
<proteinExistence type="predicted"/>
<dbReference type="InterPro" id="IPR005162">
    <property type="entry name" value="Retrotrans_gag_dom"/>
</dbReference>
<protein>
    <recommendedName>
        <fullName evidence="1">Retrotransposon gag domain-containing protein</fullName>
    </recommendedName>
</protein>
<keyword evidence="3" id="KW-1185">Reference proteome</keyword>
<dbReference type="Proteomes" id="UP000233551">
    <property type="component" value="Unassembled WGS sequence"/>
</dbReference>
<feature type="domain" description="Retrotransposon gag" evidence="1">
    <location>
        <begin position="121"/>
        <end position="213"/>
    </location>
</feature>
<gene>
    <name evidence="2" type="ORF">CRG98_047766</name>
</gene>
<feature type="non-terminal residue" evidence="2">
    <location>
        <position position="378"/>
    </location>
</feature>
<accession>A0A2I0HJH4</accession>
<reference evidence="2 3" key="1">
    <citation type="submission" date="2017-11" db="EMBL/GenBank/DDBJ databases">
        <title>De-novo sequencing of pomegranate (Punica granatum L.) genome.</title>
        <authorList>
            <person name="Akparov Z."/>
            <person name="Amiraslanov A."/>
            <person name="Hajiyeva S."/>
            <person name="Abbasov M."/>
            <person name="Kaur K."/>
            <person name="Hamwieh A."/>
            <person name="Solovyev V."/>
            <person name="Salamov A."/>
            <person name="Braich B."/>
            <person name="Kosarev P."/>
            <person name="Mahmoud A."/>
            <person name="Hajiyev E."/>
            <person name="Babayeva S."/>
            <person name="Izzatullayeva V."/>
            <person name="Mammadov A."/>
            <person name="Mammadov A."/>
            <person name="Sharifova S."/>
            <person name="Ojaghi J."/>
            <person name="Eynullazada K."/>
            <person name="Bayramov B."/>
            <person name="Abdulazimova A."/>
            <person name="Shahmuradov I."/>
        </authorList>
    </citation>
    <scope>NUCLEOTIDE SEQUENCE [LARGE SCALE GENOMIC DNA]</scope>
    <source>
        <strain evidence="3">cv. AG2017</strain>
        <tissue evidence="2">Leaf</tissue>
    </source>
</reference>
<evidence type="ECO:0000313" key="2">
    <source>
        <dbReference type="EMBL" id="PKI31845.1"/>
    </source>
</evidence>
<sequence length="378" mass="41941">MAIGTRAQEVSKLALALEEQDKAIFELKGNTSNTNTRIDQLAELISGLTLQQNRLMQQLQIGESNSSRHNPTGTDCGYYSAATRIGKLEFPRFGGDGVKDWLYRCEQFFEMDRTADELKLKLVVIHLEGKALQWHQAYMRAVAAESRVVKWEDYVAAVVARFGDTGYEDPMADLKNLRQSGSLKEYMDEFDALANKVDIKETDALSHFLGGLKTEIQLPVRMFHPTTLAQAYSLAKLQELTYGALHKPGFPAPKLHHLFPSSSSVHPSTGLNTHSKVNTTAQPRLTTATLSKTTGNGEVMEEEVDKDQEEEEVQEMSAPQISLNALLGTRSFQTMRVVGTVGRKLLHILVDSGSTHNFLNADMGRKLGCSTERVPAVK</sequence>
<dbReference type="Pfam" id="PF03732">
    <property type="entry name" value="Retrotrans_gag"/>
    <property type="match status" value="1"/>
</dbReference>
<evidence type="ECO:0000313" key="3">
    <source>
        <dbReference type="Proteomes" id="UP000233551"/>
    </source>
</evidence>
<dbReference type="STRING" id="22663.A0A2I0HJH4"/>
<dbReference type="EMBL" id="PGOL01008291">
    <property type="protein sequence ID" value="PKI31845.1"/>
    <property type="molecule type" value="Genomic_DNA"/>
</dbReference>
<name>A0A2I0HJH4_PUNGR</name>
<evidence type="ECO:0000259" key="1">
    <source>
        <dbReference type="Pfam" id="PF03732"/>
    </source>
</evidence>
<dbReference type="InterPro" id="IPR032567">
    <property type="entry name" value="RTL1-rel"/>
</dbReference>
<dbReference type="PANTHER" id="PTHR15503">
    <property type="entry name" value="LDOC1 RELATED"/>
    <property type="match status" value="1"/>
</dbReference>
<dbReference type="PANTHER" id="PTHR15503:SF43">
    <property type="entry name" value="REVERSE TRANSCRIPTASE RNASE H-LIKE DOMAIN-CONTAINING PROTEIN"/>
    <property type="match status" value="1"/>
</dbReference>